<proteinExistence type="predicted"/>
<accession>A0AAX1EFC4</accession>
<organism evidence="1 2">
    <name type="scientific">Legionella israelensis</name>
    <dbReference type="NCBI Taxonomy" id="454"/>
    <lineage>
        <taxon>Bacteria</taxon>
        <taxon>Pseudomonadati</taxon>
        <taxon>Pseudomonadota</taxon>
        <taxon>Gammaproteobacteria</taxon>
        <taxon>Legionellales</taxon>
        <taxon>Legionellaceae</taxon>
        <taxon>Legionella</taxon>
    </lineage>
</organism>
<protein>
    <submittedName>
        <fullName evidence="1">Uncharacterized protein</fullName>
    </submittedName>
</protein>
<dbReference type="EMBL" id="CP038254">
    <property type="protein sequence ID" value="QBR83801.1"/>
    <property type="molecule type" value="Genomic_DNA"/>
</dbReference>
<dbReference type="RefSeq" id="WP_135060130.1">
    <property type="nucleotide sequence ID" value="NZ_CP038254.1"/>
</dbReference>
<reference evidence="1 2" key="1">
    <citation type="submission" date="2019-03" db="EMBL/GenBank/DDBJ databases">
        <title>Diverse conjugative elements silence natural transformation in Legionella species.</title>
        <authorList>
            <person name="Durieux I."/>
            <person name="Ginevra C."/>
            <person name="Attaiech L."/>
            <person name="Picq K."/>
            <person name="Juan P.A."/>
            <person name="Jarraud S."/>
            <person name="Charpentier X."/>
        </authorList>
    </citation>
    <scope>NUCLEOTIDE SEQUENCE [LARGE SCALE GENOMIC DNA]</scope>
    <source>
        <strain evidence="1 2">HL-0427-4011</strain>
    </source>
</reference>
<dbReference type="Proteomes" id="UP000295517">
    <property type="component" value="Chromosome"/>
</dbReference>
<gene>
    <name evidence="1" type="ORF">E3983_05215</name>
</gene>
<name>A0AAX1EFC4_9GAMM</name>
<evidence type="ECO:0000313" key="2">
    <source>
        <dbReference type="Proteomes" id="UP000295517"/>
    </source>
</evidence>
<sequence length="326" mass="37507">MPLQEFCQDVILRSANLNDDAKRCNFYNFRLWVVGAISGITDKTLSQDANLINDSILQLAKGTYDVGQLNVLQETIERVICQLTAHDFSVDEKNRICRHTVGYPDHILESLKKLSKEIKNHGERKINPLSDFRLNFFQWILNDHTKNAFCSATQRAGDGAYNHYFERRRAAHIYSEISEYIKTGKNVSALHKFLEFTEQDARFGRSIVNKDFKNTIKQEIARTNLSNYRDELKKEIDSVFGMNKTRKRNKLQEVENILEAIKDNGDISGAVESFKKNATAKKGFQLGFFSIKESRASENVKDIEEAFASQISKKKEDRLMSIFNSI</sequence>
<evidence type="ECO:0000313" key="1">
    <source>
        <dbReference type="EMBL" id="QBR83801.1"/>
    </source>
</evidence>
<dbReference type="AlphaFoldDB" id="A0AAX1EFC4"/>